<dbReference type="AlphaFoldDB" id="A0A0E9V6C6"/>
<organism evidence="1">
    <name type="scientific">Anguilla anguilla</name>
    <name type="common">European freshwater eel</name>
    <name type="synonym">Muraena anguilla</name>
    <dbReference type="NCBI Taxonomy" id="7936"/>
    <lineage>
        <taxon>Eukaryota</taxon>
        <taxon>Metazoa</taxon>
        <taxon>Chordata</taxon>
        <taxon>Craniata</taxon>
        <taxon>Vertebrata</taxon>
        <taxon>Euteleostomi</taxon>
        <taxon>Actinopterygii</taxon>
        <taxon>Neopterygii</taxon>
        <taxon>Teleostei</taxon>
        <taxon>Anguilliformes</taxon>
        <taxon>Anguillidae</taxon>
        <taxon>Anguilla</taxon>
    </lineage>
</organism>
<reference evidence="1" key="1">
    <citation type="submission" date="2014-11" db="EMBL/GenBank/DDBJ databases">
        <authorList>
            <person name="Amaro Gonzalez C."/>
        </authorList>
    </citation>
    <scope>NUCLEOTIDE SEQUENCE</scope>
</reference>
<dbReference type="EMBL" id="GBXM01034980">
    <property type="protein sequence ID" value="JAH73597.1"/>
    <property type="molecule type" value="Transcribed_RNA"/>
</dbReference>
<name>A0A0E9V6C6_ANGAN</name>
<sequence length="29" mass="3130">MTGLENVSKASWLNLGGSSMNKNILLSTY</sequence>
<accession>A0A0E9V6C6</accession>
<protein>
    <submittedName>
        <fullName evidence="1">Uncharacterized protein</fullName>
    </submittedName>
</protein>
<evidence type="ECO:0000313" key="1">
    <source>
        <dbReference type="EMBL" id="JAH73597.1"/>
    </source>
</evidence>
<proteinExistence type="predicted"/>
<reference evidence="1" key="2">
    <citation type="journal article" date="2015" name="Fish Shellfish Immunol.">
        <title>Early steps in the European eel (Anguilla anguilla)-Vibrio vulnificus interaction in the gills: Role of the RtxA13 toxin.</title>
        <authorList>
            <person name="Callol A."/>
            <person name="Pajuelo D."/>
            <person name="Ebbesson L."/>
            <person name="Teles M."/>
            <person name="MacKenzie S."/>
            <person name="Amaro C."/>
        </authorList>
    </citation>
    <scope>NUCLEOTIDE SEQUENCE</scope>
</reference>